<dbReference type="PIRSF" id="PIRSF009120">
    <property type="entry name" value="UCP009120_prtse"/>
    <property type="match status" value="1"/>
</dbReference>
<dbReference type="Proteomes" id="UP000274556">
    <property type="component" value="Unassembled WGS sequence"/>
</dbReference>
<gene>
    <name evidence="1" type="ORF">BDD21_0876</name>
</gene>
<dbReference type="InterPro" id="IPR016545">
    <property type="entry name" value="UCP009120_prtse"/>
</dbReference>
<keyword evidence="1" id="KW-0645">Protease</keyword>
<dbReference type="GO" id="GO:0000502">
    <property type="term" value="C:proteasome complex"/>
    <property type="evidence" value="ECO:0007669"/>
    <property type="project" value="UniProtKB-KW"/>
</dbReference>
<dbReference type="InterPro" id="IPR029055">
    <property type="entry name" value="Ntn_hydrolases_N"/>
</dbReference>
<evidence type="ECO:0000313" key="2">
    <source>
        <dbReference type="Proteomes" id="UP000274556"/>
    </source>
</evidence>
<dbReference type="Gene3D" id="3.60.20.10">
    <property type="entry name" value="Glutamine Phosphoribosylpyrophosphate, subunit 1, domain 1"/>
    <property type="match status" value="1"/>
</dbReference>
<keyword evidence="2" id="KW-1185">Reference proteome</keyword>
<dbReference type="GO" id="GO:0006508">
    <property type="term" value="P:proteolysis"/>
    <property type="evidence" value="ECO:0007669"/>
    <property type="project" value="UniProtKB-KW"/>
</dbReference>
<reference evidence="1 2" key="1">
    <citation type="submission" date="2018-10" db="EMBL/GenBank/DDBJ databases">
        <title>Genomic Encyclopedia of Archaeal and Bacterial Type Strains, Phase II (KMG-II): from individual species to whole genera.</title>
        <authorList>
            <person name="Goeker M."/>
        </authorList>
    </citation>
    <scope>NUCLEOTIDE SEQUENCE [LARGE SCALE GENOMIC DNA]</scope>
    <source>
        <strain evidence="1 2">DSM 235</strain>
    </source>
</reference>
<accession>A0A495V6Y3</accession>
<sequence>MTYCVGVKLDQGMIFASDSRTHAGVDNYAKFCKMTVFDRPSDRVLVLLSSGGLAATQTVINLLRRRATGEAPHLWSVDSMFDVANLVSDAMRDIERRDTPFLESSGLKFNASFILGGQIADEEMRLFRIYAEGNFIEAGTDTNFLQTGEAKYGKPILDLGVSSSATLEDATKCVLVSFDSTMLSNLSVGMPIDLLCYARNSLRVTMKRRFAEGDVYFDALTRQWLEGTRKVFRALPSLQWKLENRMGG</sequence>
<dbReference type="AlphaFoldDB" id="A0A495V6Y3"/>
<name>A0A495V6Y3_9GAMM</name>
<dbReference type="SUPFAM" id="SSF56235">
    <property type="entry name" value="N-terminal nucleophile aminohydrolases (Ntn hydrolases)"/>
    <property type="match status" value="1"/>
</dbReference>
<organism evidence="1 2">
    <name type="scientific">Thiocapsa rosea</name>
    <dbReference type="NCBI Taxonomy" id="69360"/>
    <lineage>
        <taxon>Bacteria</taxon>
        <taxon>Pseudomonadati</taxon>
        <taxon>Pseudomonadota</taxon>
        <taxon>Gammaproteobacteria</taxon>
        <taxon>Chromatiales</taxon>
        <taxon>Chromatiaceae</taxon>
        <taxon>Thiocapsa</taxon>
    </lineage>
</organism>
<dbReference type="GO" id="GO:0008233">
    <property type="term" value="F:peptidase activity"/>
    <property type="evidence" value="ECO:0007669"/>
    <property type="project" value="UniProtKB-KW"/>
</dbReference>
<keyword evidence="1" id="KW-0647">Proteasome</keyword>
<comment type="caution">
    <text evidence="1">The sequence shown here is derived from an EMBL/GenBank/DDBJ whole genome shotgun (WGS) entry which is preliminary data.</text>
</comment>
<evidence type="ECO:0000313" key="1">
    <source>
        <dbReference type="EMBL" id="RKT43538.1"/>
    </source>
</evidence>
<protein>
    <submittedName>
        <fullName evidence="1">Putative proteasome-type protease</fullName>
    </submittedName>
</protein>
<keyword evidence="1" id="KW-0378">Hydrolase</keyword>
<proteinExistence type="predicted"/>
<dbReference type="EMBL" id="RBXL01000001">
    <property type="protein sequence ID" value="RKT43538.1"/>
    <property type="molecule type" value="Genomic_DNA"/>
</dbReference>
<dbReference type="OrthoDB" id="9786336at2"/>
<dbReference type="RefSeq" id="WP_120796099.1">
    <property type="nucleotide sequence ID" value="NZ_RBXL01000001.1"/>
</dbReference>